<evidence type="ECO:0000313" key="1">
    <source>
        <dbReference type="EMBL" id="WBW73940.1"/>
    </source>
</evidence>
<dbReference type="EMBL" id="CP115612">
    <property type="protein sequence ID" value="WBW73940.1"/>
    <property type="molecule type" value="Genomic_DNA"/>
</dbReference>
<accession>A0AAF0AXC2</accession>
<sequence>MHFWKAIPRVLLQRTASNSLVRCMQRPAFVRPVWRSYATTKPDDNMFGENMGMDDKMQKIEEKMSSVVLNDPELVEKIDRLRVFCEKHGLKPGVQPSPLVMLKLARDPEFIELSQAIREIFEKSGIQNDPELLEYLKRIKLDDK</sequence>
<dbReference type="AlphaFoldDB" id="A0AAF0AXC2"/>
<name>A0AAF0AXC2_9SCHI</name>
<dbReference type="RefSeq" id="XP_056038183.1">
    <property type="nucleotide sequence ID" value="XM_056181889.1"/>
</dbReference>
<keyword evidence="2" id="KW-1185">Reference proteome</keyword>
<dbReference type="Proteomes" id="UP001212411">
    <property type="component" value="Chromosome 2"/>
</dbReference>
<organism evidence="1 2">
    <name type="scientific">Schizosaccharomyces osmophilus</name>
    <dbReference type="NCBI Taxonomy" id="2545709"/>
    <lineage>
        <taxon>Eukaryota</taxon>
        <taxon>Fungi</taxon>
        <taxon>Dikarya</taxon>
        <taxon>Ascomycota</taxon>
        <taxon>Taphrinomycotina</taxon>
        <taxon>Schizosaccharomycetes</taxon>
        <taxon>Schizosaccharomycetales</taxon>
        <taxon>Schizosaccharomycetaceae</taxon>
        <taxon>Schizosaccharomyces</taxon>
    </lineage>
</organism>
<dbReference type="GeneID" id="80876578"/>
<protein>
    <submittedName>
        <fullName evidence="1">Mitochondrial conserved protein Dpc13</fullName>
    </submittedName>
</protein>
<dbReference type="KEGG" id="som:SOMG_03098"/>
<gene>
    <name evidence="1" type="primary">dpc13</name>
    <name evidence="1" type="ORF">SOMG_03098</name>
</gene>
<proteinExistence type="predicted"/>
<evidence type="ECO:0000313" key="2">
    <source>
        <dbReference type="Proteomes" id="UP001212411"/>
    </source>
</evidence>
<reference evidence="1 2" key="1">
    <citation type="journal article" date="2023" name="G3 (Bethesda)">
        <title>A high-quality reference genome for the fission yeast Schizosaccharomyces osmophilus.</title>
        <authorList>
            <person name="Jia G.S."/>
            <person name="Zhang W.C."/>
            <person name="Liang Y."/>
            <person name="Liu X.H."/>
            <person name="Rhind N."/>
            <person name="Pidoux A."/>
            <person name="Brysch-Herzberg M."/>
            <person name="Du L.L."/>
        </authorList>
    </citation>
    <scope>NUCLEOTIDE SEQUENCE [LARGE SCALE GENOMIC DNA]</scope>
    <source>
        <strain evidence="1 2">CBS 15793</strain>
    </source>
</reference>